<dbReference type="SUPFAM" id="SSF81330">
    <property type="entry name" value="Gated mechanosensitive channel"/>
    <property type="match status" value="1"/>
</dbReference>
<dbReference type="NCBIfam" id="TIGR00220">
    <property type="entry name" value="mscL"/>
    <property type="match status" value="1"/>
</dbReference>
<feature type="transmembrane region" description="Helical" evidence="10">
    <location>
        <begin position="12"/>
        <end position="31"/>
    </location>
</feature>
<keyword evidence="3 10" id="KW-0813">Transport</keyword>
<proteinExistence type="inferred from homology"/>
<name>A0ABV9JHN2_9LACT</name>
<dbReference type="InterPro" id="IPR036019">
    <property type="entry name" value="MscL_channel"/>
</dbReference>
<dbReference type="Proteomes" id="UP001595987">
    <property type="component" value="Unassembled WGS sequence"/>
</dbReference>
<dbReference type="Pfam" id="PF01741">
    <property type="entry name" value="MscL"/>
    <property type="match status" value="1"/>
</dbReference>
<accession>A0ABV9JHN2</accession>
<evidence type="ECO:0000256" key="7">
    <source>
        <dbReference type="ARBA" id="ARBA00023065"/>
    </source>
</evidence>
<evidence type="ECO:0000256" key="8">
    <source>
        <dbReference type="ARBA" id="ARBA00023136"/>
    </source>
</evidence>
<sequence length="121" mass="13520">MLKEFKNFILRGNVLDLAVGVIIGAAFTALVKSLVDNLINPLIGLFVQNSALAHLYFTVGKAKFTYGSFINDLINFVITAFVVFLMIKAINKLFPKKEDTAAVIESEELETLREIRDLLKK</sequence>
<evidence type="ECO:0000313" key="11">
    <source>
        <dbReference type="EMBL" id="MFC4652915.1"/>
    </source>
</evidence>
<comment type="subcellular location">
    <subcellularLocation>
        <location evidence="1 10">Cell membrane</location>
        <topology evidence="1 10">Multi-pass membrane protein</topology>
    </subcellularLocation>
</comment>
<dbReference type="InterPro" id="IPR001185">
    <property type="entry name" value="MS_channel"/>
</dbReference>
<dbReference type="InterPro" id="IPR037673">
    <property type="entry name" value="MSC/AndL"/>
</dbReference>
<protein>
    <recommendedName>
        <fullName evidence="10">Large-conductance mechanosensitive channel</fullName>
    </recommendedName>
</protein>
<keyword evidence="4 10" id="KW-1003">Cell membrane</keyword>
<keyword evidence="5 10" id="KW-0812">Transmembrane</keyword>
<comment type="similarity">
    <text evidence="2 10">Belongs to the MscL family.</text>
</comment>
<evidence type="ECO:0000256" key="6">
    <source>
        <dbReference type="ARBA" id="ARBA00022989"/>
    </source>
</evidence>
<dbReference type="InterPro" id="IPR019823">
    <property type="entry name" value="Mechanosensitive_channel_CS"/>
</dbReference>
<evidence type="ECO:0000256" key="10">
    <source>
        <dbReference type="HAMAP-Rule" id="MF_00115"/>
    </source>
</evidence>
<dbReference type="RefSeq" id="WP_213536843.1">
    <property type="nucleotide sequence ID" value="NZ_BOVQ01000010.1"/>
</dbReference>
<dbReference type="PANTHER" id="PTHR30266:SF2">
    <property type="entry name" value="LARGE-CONDUCTANCE MECHANOSENSITIVE CHANNEL"/>
    <property type="match status" value="1"/>
</dbReference>
<keyword evidence="7 10" id="KW-0406">Ion transport</keyword>
<keyword evidence="12" id="KW-1185">Reference proteome</keyword>
<keyword evidence="8 10" id="KW-0472">Membrane</keyword>
<dbReference type="Gene3D" id="1.10.1200.120">
    <property type="entry name" value="Large-conductance mechanosensitive channel, MscL, domain 1"/>
    <property type="match status" value="1"/>
</dbReference>
<dbReference type="PRINTS" id="PR01264">
    <property type="entry name" value="MECHCHANNEL"/>
</dbReference>
<feature type="transmembrane region" description="Helical" evidence="10">
    <location>
        <begin position="69"/>
        <end position="87"/>
    </location>
</feature>
<evidence type="ECO:0000256" key="3">
    <source>
        <dbReference type="ARBA" id="ARBA00022448"/>
    </source>
</evidence>
<keyword evidence="9 10" id="KW-0407">Ion channel</keyword>
<evidence type="ECO:0000313" key="12">
    <source>
        <dbReference type="Proteomes" id="UP001595987"/>
    </source>
</evidence>
<evidence type="ECO:0000256" key="4">
    <source>
        <dbReference type="ARBA" id="ARBA00022475"/>
    </source>
</evidence>
<gene>
    <name evidence="10 11" type="primary">mscL</name>
    <name evidence="11" type="ORF">ACFO26_08330</name>
</gene>
<reference evidence="12" key="1">
    <citation type="journal article" date="2019" name="Int. J. Syst. Evol. Microbiol.">
        <title>The Global Catalogue of Microorganisms (GCM) 10K type strain sequencing project: providing services to taxonomists for standard genome sequencing and annotation.</title>
        <authorList>
            <consortium name="The Broad Institute Genomics Platform"/>
            <consortium name="The Broad Institute Genome Sequencing Center for Infectious Disease"/>
            <person name="Wu L."/>
            <person name="Ma J."/>
        </authorList>
    </citation>
    <scope>NUCLEOTIDE SEQUENCE [LARGE SCALE GENOMIC DNA]</scope>
    <source>
        <strain evidence="12">CCUG 63287</strain>
    </source>
</reference>
<dbReference type="PANTHER" id="PTHR30266">
    <property type="entry name" value="MECHANOSENSITIVE CHANNEL MSCL"/>
    <property type="match status" value="1"/>
</dbReference>
<dbReference type="PROSITE" id="PS01327">
    <property type="entry name" value="MSCL"/>
    <property type="match status" value="1"/>
</dbReference>
<organism evidence="11 12">
    <name type="scientific">Lactococcus nasutitermitis</name>
    <dbReference type="NCBI Taxonomy" id="1652957"/>
    <lineage>
        <taxon>Bacteria</taxon>
        <taxon>Bacillati</taxon>
        <taxon>Bacillota</taxon>
        <taxon>Bacilli</taxon>
        <taxon>Lactobacillales</taxon>
        <taxon>Streptococcaceae</taxon>
        <taxon>Lactococcus</taxon>
    </lineage>
</organism>
<comment type="function">
    <text evidence="10">Channel that opens in response to stretch forces in the membrane lipid bilayer. May participate in the regulation of osmotic pressure changes within the cell.</text>
</comment>
<keyword evidence="6 10" id="KW-1133">Transmembrane helix</keyword>
<evidence type="ECO:0000256" key="9">
    <source>
        <dbReference type="ARBA" id="ARBA00023303"/>
    </source>
</evidence>
<evidence type="ECO:0000256" key="2">
    <source>
        <dbReference type="ARBA" id="ARBA00007254"/>
    </source>
</evidence>
<evidence type="ECO:0000256" key="1">
    <source>
        <dbReference type="ARBA" id="ARBA00004651"/>
    </source>
</evidence>
<dbReference type="NCBIfam" id="NF001842">
    <property type="entry name" value="PRK00567.1-3"/>
    <property type="match status" value="1"/>
</dbReference>
<dbReference type="HAMAP" id="MF_00115">
    <property type="entry name" value="MscL"/>
    <property type="match status" value="1"/>
</dbReference>
<dbReference type="EMBL" id="JBHSGD010000006">
    <property type="protein sequence ID" value="MFC4652915.1"/>
    <property type="molecule type" value="Genomic_DNA"/>
</dbReference>
<evidence type="ECO:0000256" key="5">
    <source>
        <dbReference type="ARBA" id="ARBA00022692"/>
    </source>
</evidence>
<comment type="subunit">
    <text evidence="10">Homopentamer.</text>
</comment>
<comment type="caution">
    <text evidence="11">The sequence shown here is derived from an EMBL/GenBank/DDBJ whole genome shotgun (WGS) entry which is preliminary data.</text>
</comment>